<dbReference type="InterPro" id="IPR032508">
    <property type="entry name" value="FecR_C"/>
</dbReference>
<dbReference type="PANTHER" id="PTHR30273">
    <property type="entry name" value="PERIPLASMIC SIGNAL SENSOR AND SIGMA FACTOR ACTIVATOR FECR-RELATED"/>
    <property type="match status" value="1"/>
</dbReference>
<dbReference type="Pfam" id="PF04773">
    <property type="entry name" value="FecR"/>
    <property type="match status" value="1"/>
</dbReference>
<feature type="domain" description="FecR protein" evidence="1">
    <location>
        <begin position="144"/>
        <end position="232"/>
    </location>
</feature>
<dbReference type="PANTHER" id="PTHR30273:SF2">
    <property type="entry name" value="PROTEIN FECR"/>
    <property type="match status" value="1"/>
</dbReference>
<protein>
    <submittedName>
        <fullName evidence="3">FecR domain-containing protein</fullName>
    </submittedName>
</protein>
<comment type="caution">
    <text evidence="3">The sequence shown here is derived from an EMBL/GenBank/DDBJ whole genome shotgun (WGS) entry which is preliminary data.</text>
</comment>
<dbReference type="InterPro" id="IPR012373">
    <property type="entry name" value="Ferrdict_sens_TM"/>
</dbReference>
<gene>
    <name evidence="3" type="ORF">QM524_24665</name>
</gene>
<dbReference type="Proteomes" id="UP001236507">
    <property type="component" value="Unassembled WGS sequence"/>
</dbReference>
<dbReference type="Pfam" id="PF16344">
    <property type="entry name" value="FecR_C"/>
    <property type="match status" value="1"/>
</dbReference>
<sequence>MESNQPNIEQFLSNSSFVKWVKEPDDVSNEFWNNWLLNNPDKKETFDLAKSIIQNLAYKHQYHLDKQELDAMFESIKSTVAQNSEAEKQQAISIFKNSLKRFWWVAASVVIGITYSLQTEFAKERLMTSVLTMGNKQFYGANLGERIKVILPDGSIVTLQGGSSISYNTDFQDSIRKVDLNGQAFFEVVKNPQKPFVVESKHLRTRVLGTSFSVNDFEKDVTGKVAVRTGKVSMSVVENHQSEILTPSKMGVWHEAQKQIEVSSFDLKSELAWKDNILYFSKEDMPSVLSKIEAWYGVKITVDSSLKLKGRYSGEFYDESLENVLTGVGFTSGFDFEINGKEVRITPNH</sequence>
<dbReference type="EMBL" id="JASHIF010000029">
    <property type="protein sequence ID" value="MDI9862440.1"/>
    <property type="molecule type" value="Genomic_DNA"/>
</dbReference>
<evidence type="ECO:0000259" key="2">
    <source>
        <dbReference type="Pfam" id="PF16344"/>
    </source>
</evidence>
<dbReference type="InterPro" id="IPR006860">
    <property type="entry name" value="FecR"/>
</dbReference>
<dbReference type="RefSeq" id="WP_283346695.1">
    <property type="nucleotide sequence ID" value="NZ_JASHIF010000029.1"/>
</dbReference>
<dbReference type="Gene3D" id="2.60.120.1440">
    <property type="match status" value="1"/>
</dbReference>
<dbReference type="PIRSF" id="PIRSF018266">
    <property type="entry name" value="FecR"/>
    <property type="match status" value="1"/>
</dbReference>
<evidence type="ECO:0000313" key="3">
    <source>
        <dbReference type="EMBL" id="MDI9862440.1"/>
    </source>
</evidence>
<organism evidence="3 4">
    <name type="scientific">Flectobacillus roseus</name>
    <dbReference type="NCBI Taxonomy" id="502259"/>
    <lineage>
        <taxon>Bacteria</taxon>
        <taxon>Pseudomonadati</taxon>
        <taxon>Bacteroidota</taxon>
        <taxon>Cytophagia</taxon>
        <taxon>Cytophagales</taxon>
        <taxon>Flectobacillaceae</taxon>
        <taxon>Flectobacillus</taxon>
    </lineage>
</organism>
<name>A0ABT6YFV3_9BACT</name>
<feature type="domain" description="Protein FecR C-terminal" evidence="2">
    <location>
        <begin position="278"/>
        <end position="345"/>
    </location>
</feature>
<accession>A0ABT6YFV3</accession>
<reference evidence="3 4" key="1">
    <citation type="submission" date="2023-05" db="EMBL/GenBank/DDBJ databases">
        <title>Novel species of genus Flectobacillus isolated from stream in China.</title>
        <authorList>
            <person name="Lu H."/>
        </authorList>
    </citation>
    <scope>NUCLEOTIDE SEQUENCE [LARGE SCALE GENOMIC DNA]</scope>
    <source>
        <strain evidence="3 4">KCTC 42575</strain>
    </source>
</reference>
<dbReference type="Gene3D" id="3.55.50.30">
    <property type="match status" value="1"/>
</dbReference>
<evidence type="ECO:0000313" key="4">
    <source>
        <dbReference type="Proteomes" id="UP001236507"/>
    </source>
</evidence>
<proteinExistence type="predicted"/>
<keyword evidence="4" id="KW-1185">Reference proteome</keyword>
<evidence type="ECO:0000259" key="1">
    <source>
        <dbReference type="Pfam" id="PF04773"/>
    </source>
</evidence>